<dbReference type="InterPro" id="IPR027417">
    <property type="entry name" value="P-loop_NTPase"/>
</dbReference>
<dbReference type="InterPro" id="IPR053137">
    <property type="entry name" value="NLR-like"/>
</dbReference>
<dbReference type="InterPro" id="IPR011990">
    <property type="entry name" value="TPR-like_helical_dom_sf"/>
</dbReference>
<dbReference type="Pfam" id="PF25000">
    <property type="entry name" value="DUF7779"/>
    <property type="match status" value="1"/>
</dbReference>
<keyword evidence="3" id="KW-1185">Reference proteome</keyword>
<accession>A0A917U632</accession>
<dbReference type="PANTHER" id="PTHR46082">
    <property type="entry name" value="ATP/GTP-BINDING PROTEIN-RELATED"/>
    <property type="match status" value="1"/>
</dbReference>
<dbReference type="AlphaFoldDB" id="A0A917U632"/>
<dbReference type="InterPro" id="IPR056681">
    <property type="entry name" value="DUF7779"/>
</dbReference>
<name>A0A917U632_9ACTN</name>
<organism evidence="2 3">
    <name type="scientific">Dactylosporangium sucinum</name>
    <dbReference type="NCBI Taxonomy" id="1424081"/>
    <lineage>
        <taxon>Bacteria</taxon>
        <taxon>Bacillati</taxon>
        <taxon>Actinomycetota</taxon>
        <taxon>Actinomycetes</taxon>
        <taxon>Micromonosporales</taxon>
        <taxon>Micromonosporaceae</taxon>
        <taxon>Dactylosporangium</taxon>
    </lineage>
</organism>
<gene>
    <name evidence="2" type="ORF">GCM10007977_072930</name>
</gene>
<dbReference type="PRINTS" id="PR00364">
    <property type="entry name" value="DISEASERSIST"/>
</dbReference>
<reference evidence="2" key="1">
    <citation type="journal article" date="2014" name="Int. J. Syst. Evol. Microbiol.">
        <title>Complete genome sequence of Corynebacterium casei LMG S-19264T (=DSM 44701T), isolated from a smear-ripened cheese.</title>
        <authorList>
            <consortium name="US DOE Joint Genome Institute (JGI-PGF)"/>
            <person name="Walter F."/>
            <person name="Albersmeier A."/>
            <person name="Kalinowski J."/>
            <person name="Ruckert C."/>
        </authorList>
    </citation>
    <scope>NUCLEOTIDE SEQUENCE</scope>
    <source>
        <strain evidence="2">JCM 19831</strain>
    </source>
</reference>
<feature type="domain" description="DUF7779" evidence="1">
    <location>
        <begin position="266"/>
        <end position="359"/>
    </location>
</feature>
<protein>
    <recommendedName>
        <fullName evidence="1">DUF7779 domain-containing protein</fullName>
    </recommendedName>
</protein>
<sequence>MGTAVTADRGGVAVGTLVYQRRVAAGEPLRLDPRPGQVLGRDELLAGIAGRLAGGVVALCGLGGVGKTTAALEYAYRHLDAYALVWMFHAEEATALLAQFHDLAELLDPAGLLDRADPVARVHGALAHRPGRWLLVFDNVRDRAAVRRWLPPKGNGHTLITTQDGHWPASQAIHVDGLRRQAAVQFLLNQAGEYDTASAEAIADELGGLPLALAQAGGFVASTGRSLAEYLNLLQHERAELLGRGAPTEHRTSVVATWRLAFEDLAETNPGAIALLRLLSCLAPEDIPFRLLLDATAQLPPDLAPAVASDLQQLRATTFALDDAVAGLRRHSLIGPPGAVVSVHRLVQAVTLDQLTPDERQAWQTAAADLVEAAVPIDVNVRDAWPVCAQLLPHALAVLDPIGMAMWRLARSLGNAGDYATAHTVWQTLADAHETNLGPDHPDTLTTRANLARWTGYAGDAARARDLYAELLPVRERVSGPDHPDMLTDRANLAYWTGEAGDPARARDLFAELLPVRERVSGPDHQNTLNARANLARWTGNAGDAARARDLFAELLPVLERVSGADHPETLTDRANLAYYTGRAGDAERARDLFAELLPVREQVSGPDHPSTLITRANLAHWTGEAGDPARARELFAELLPVRERVSGPEHPATVTDRANLAHWTRIADQA</sequence>
<dbReference type="GO" id="GO:0043531">
    <property type="term" value="F:ADP binding"/>
    <property type="evidence" value="ECO:0007669"/>
    <property type="project" value="InterPro"/>
</dbReference>
<dbReference type="SUPFAM" id="SSF52540">
    <property type="entry name" value="P-loop containing nucleoside triphosphate hydrolases"/>
    <property type="match status" value="1"/>
</dbReference>
<dbReference type="Proteomes" id="UP000642070">
    <property type="component" value="Unassembled WGS sequence"/>
</dbReference>
<evidence type="ECO:0000313" key="3">
    <source>
        <dbReference type="Proteomes" id="UP000642070"/>
    </source>
</evidence>
<dbReference type="SUPFAM" id="SSF48452">
    <property type="entry name" value="TPR-like"/>
    <property type="match status" value="2"/>
</dbReference>
<reference evidence="2" key="2">
    <citation type="submission" date="2020-09" db="EMBL/GenBank/DDBJ databases">
        <authorList>
            <person name="Sun Q."/>
            <person name="Ohkuma M."/>
        </authorList>
    </citation>
    <scope>NUCLEOTIDE SEQUENCE</scope>
    <source>
        <strain evidence="2">JCM 19831</strain>
    </source>
</reference>
<evidence type="ECO:0000259" key="1">
    <source>
        <dbReference type="Pfam" id="PF25000"/>
    </source>
</evidence>
<evidence type="ECO:0000313" key="2">
    <source>
        <dbReference type="EMBL" id="GGM60830.1"/>
    </source>
</evidence>
<dbReference type="PANTHER" id="PTHR46082:SF6">
    <property type="entry name" value="AAA+ ATPASE DOMAIN-CONTAINING PROTEIN-RELATED"/>
    <property type="match status" value="1"/>
</dbReference>
<dbReference type="Gene3D" id="1.25.40.10">
    <property type="entry name" value="Tetratricopeptide repeat domain"/>
    <property type="match status" value="2"/>
</dbReference>
<comment type="caution">
    <text evidence="2">The sequence shown here is derived from an EMBL/GenBank/DDBJ whole genome shotgun (WGS) entry which is preliminary data.</text>
</comment>
<dbReference type="Pfam" id="PF13424">
    <property type="entry name" value="TPR_12"/>
    <property type="match status" value="3"/>
</dbReference>
<proteinExistence type="predicted"/>
<dbReference type="EMBL" id="BMPI01000044">
    <property type="protein sequence ID" value="GGM60830.1"/>
    <property type="molecule type" value="Genomic_DNA"/>
</dbReference>
<dbReference type="Gene3D" id="3.40.50.300">
    <property type="entry name" value="P-loop containing nucleotide triphosphate hydrolases"/>
    <property type="match status" value="1"/>
</dbReference>